<dbReference type="Gene3D" id="1.10.1420.10">
    <property type="match status" value="2"/>
</dbReference>
<dbReference type="PANTHER" id="PTHR11361">
    <property type="entry name" value="DNA MISMATCH REPAIR PROTEIN MUTS FAMILY MEMBER"/>
    <property type="match status" value="1"/>
</dbReference>
<dbReference type="STRING" id="296587.C1E4U0"/>
<evidence type="ECO:0000256" key="6">
    <source>
        <dbReference type="ARBA" id="ARBA00023204"/>
    </source>
</evidence>
<dbReference type="EMBL" id="CP001325">
    <property type="protein sequence ID" value="ACO63177.1"/>
    <property type="molecule type" value="Genomic_DNA"/>
</dbReference>
<organism evidence="9 10">
    <name type="scientific">Micromonas commoda (strain RCC299 / NOUM17 / CCMP2709)</name>
    <name type="common">Picoplanktonic green alga</name>
    <dbReference type="NCBI Taxonomy" id="296587"/>
    <lineage>
        <taxon>Eukaryota</taxon>
        <taxon>Viridiplantae</taxon>
        <taxon>Chlorophyta</taxon>
        <taxon>Mamiellophyceae</taxon>
        <taxon>Mamiellales</taxon>
        <taxon>Mamiellaceae</taxon>
        <taxon>Micromonas</taxon>
    </lineage>
</organism>
<dbReference type="GO" id="GO:0140664">
    <property type="term" value="F:ATP-dependent DNA damage sensor activity"/>
    <property type="evidence" value="ECO:0007669"/>
    <property type="project" value="InterPro"/>
</dbReference>
<dbReference type="InterPro" id="IPR000432">
    <property type="entry name" value="DNA_mismatch_repair_MutS_C"/>
</dbReference>
<gene>
    <name evidence="9" type="primary">MSH3</name>
    <name evidence="9" type="ORF">MICPUN_58155</name>
</gene>
<evidence type="ECO:0000256" key="4">
    <source>
        <dbReference type="ARBA" id="ARBA00022840"/>
    </source>
</evidence>
<dbReference type="Proteomes" id="UP000002009">
    <property type="component" value="Chromosome 4"/>
</dbReference>
<keyword evidence="6" id="KW-0234">DNA repair</keyword>
<dbReference type="PANTHER" id="PTHR11361:SF122">
    <property type="entry name" value="DNA MISMATCH REPAIR PROTEIN MSH3"/>
    <property type="match status" value="1"/>
</dbReference>
<dbReference type="Gene3D" id="3.30.420.110">
    <property type="entry name" value="MutS, connector domain"/>
    <property type="match status" value="1"/>
</dbReference>
<sequence length="1200" mass="126297">MKRGRPSPGGAGKSGGGTAKSKPITSFFFKAPPKAPAGGGASAGAPSDGAPDASPSTATAEATPAAKRRREDEGADDANAVDTSETPDPRTAVKASTDAAIPRMSAEEMLEAIGPSDPDRHAAFVEKLGRRFIPREGGRVYERAGVEAEDGDPRGDERGEGDERRRADEDAGQDDADEGGARRRRAGKVATSKASASVKLTPLEEQVKKCKADHPGVLLLIEVGYKFHFYGEDAEIASKVLNIFAYHPKDRLYLTASVPVPRLHIYVRRLVDAGHKVGVIRQTETAALKAAGETEGGKSGVFERRLVGLYTRSTLEAGVAIASETSTNDEGESAAAQDGRTSAYLLCVAERPGDENDDGSDRGTRIGVAAIDASTGDVRHDEFVDTRMRPGLEARLILTSPQEVLVVEPVSSATSKMIDAMYGGSTSGVRVERVARGSGYEDGGAAAAVAAATAEFAARSGGRSGGVGATPAGGNVGEDAGDNVGDALNLPEQTTRAVAVAFDWLRQFGLDGMLLLAPTFRPMSAAGEMNLAPNVLRQLEMLRTRDGKHRGSLLWLLDDGTRTAAGARAIRRWVSHPLTNGDAIRTRLDAVEELRTEADAGGALEPVFESLAKYHGARAGGKGGGDVERYLGRIFHGTATPAELVAALSAVGGFAKEIVSAGGDSLGRTGLTRELLAAACDPAVVHTCDELLSRVDVEAARAGRATAATVLLPDPVKFPQLERTREAVASAERALQDLLPALRQKIIDNSKGGGKPQAGGKGGLQLTPRLTYTSVRQGSSQVEHLIELPDTLPGIPTNWIRVSTNKSKKVVRYHPPEVLDAAATLEQSRERHSAACAAAWRGFLADDAAGAFLELRAATRAAAGLDALASLASVARLDGYVKPTLLPDGHPPTIRFVDGRHPTLEAVLDPGSFVPNSVDLRNDAVRALVITGPNMGGKSCFIRQTALLALMAQMGSYVPATVAELTVLDGVYTRMGASDNLAMGSSTFLEEMSECSSILRSATEKSLVVLDELGRGTSTHDGVAVAHATLDYIISDLKPMCLFVTHYPDVARDLARKHRKHCDTQYPSYVEVDENDENGGAEGGAGRIEFLYRLTPGVAHRSYGLNVARMAGVPADVVAAAASKAREMEEAVAARAMARDVARFGPEEVERRSRETIRLAEEAAAAMDAALAAATPEEGAEIIRRAQAKVLAAMDATDAS</sequence>
<dbReference type="InterPro" id="IPR027417">
    <property type="entry name" value="P-loop_NTPase"/>
</dbReference>
<keyword evidence="5" id="KW-0238">DNA-binding</keyword>
<dbReference type="GO" id="GO:0005634">
    <property type="term" value="C:nucleus"/>
    <property type="evidence" value="ECO:0007669"/>
    <property type="project" value="TreeGrafter"/>
</dbReference>
<keyword evidence="4" id="KW-0067">ATP-binding</keyword>
<evidence type="ECO:0000256" key="2">
    <source>
        <dbReference type="ARBA" id="ARBA00022741"/>
    </source>
</evidence>
<keyword evidence="2" id="KW-0547">Nucleotide-binding</keyword>
<feature type="compositionally biased region" description="Low complexity" evidence="7">
    <location>
        <begin position="43"/>
        <end position="65"/>
    </location>
</feature>
<feature type="domain" description="DNA mismatch repair proteins mutS family" evidence="8">
    <location>
        <begin position="1006"/>
        <end position="1022"/>
    </location>
</feature>
<dbReference type="InterPro" id="IPR016151">
    <property type="entry name" value="DNA_mismatch_repair_MutS_N"/>
</dbReference>
<dbReference type="InterPro" id="IPR036187">
    <property type="entry name" value="DNA_mismatch_repair_MutS_sf"/>
</dbReference>
<dbReference type="OMA" id="INMHAAR"/>
<evidence type="ECO:0000256" key="5">
    <source>
        <dbReference type="ARBA" id="ARBA00023125"/>
    </source>
</evidence>
<dbReference type="GO" id="GO:0006312">
    <property type="term" value="P:mitotic recombination"/>
    <property type="evidence" value="ECO:0007669"/>
    <property type="project" value="TreeGrafter"/>
</dbReference>
<feature type="region of interest" description="Disordered" evidence="7">
    <location>
        <begin position="1"/>
        <end position="103"/>
    </location>
</feature>
<dbReference type="Pfam" id="PF05192">
    <property type="entry name" value="MutS_III"/>
    <property type="match status" value="1"/>
</dbReference>
<evidence type="ECO:0000256" key="7">
    <source>
        <dbReference type="SAM" id="MobiDB-lite"/>
    </source>
</evidence>
<proteinExistence type="inferred from homology"/>
<dbReference type="SUPFAM" id="SSF48334">
    <property type="entry name" value="DNA repair protein MutS, domain III"/>
    <property type="match status" value="1"/>
</dbReference>
<dbReference type="GO" id="GO:0030983">
    <property type="term" value="F:mismatched DNA binding"/>
    <property type="evidence" value="ECO:0007669"/>
    <property type="project" value="InterPro"/>
</dbReference>
<dbReference type="OrthoDB" id="10252754at2759"/>
<dbReference type="Gene3D" id="3.40.50.300">
    <property type="entry name" value="P-loop containing nucleotide triphosphate hydrolases"/>
    <property type="match status" value="1"/>
</dbReference>
<dbReference type="Gene3D" id="3.40.1170.10">
    <property type="entry name" value="DNA repair protein MutS, domain I"/>
    <property type="match status" value="1"/>
</dbReference>
<dbReference type="GeneID" id="8242807"/>
<evidence type="ECO:0000256" key="1">
    <source>
        <dbReference type="ARBA" id="ARBA00007094"/>
    </source>
</evidence>
<accession>C1E4U0</accession>
<dbReference type="InterPro" id="IPR007695">
    <property type="entry name" value="DNA_mismatch_repair_MutS-lik_N"/>
</dbReference>
<evidence type="ECO:0000259" key="8">
    <source>
        <dbReference type="PROSITE" id="PS00486"/>
    </source>
</evidence>
<evidence type="ECO:0000256" key="3">
    <source>
        <dbReference type="ARBA" id="ARBA00022763"/>
    </source>
</evidence>
<dbReference type="eggNOG" id="KOG0218">
    <property type="taxonomic scope" value="Eukaryota"/>
</dbReference>
<dbReference type="InParanoid" id="C1E4U0"/>
<dbReference type="InterPro" id="IPR045076">
    <property type="entry name" value="MutS"/>
</dbReference>
<protein>
    <submittedName>
        <fullName evidence="9">DNA mismatch repair protein MSH3</fullName>
    </submittedName>
</protein>
<dbReference type="FunCoup" id="C1E4U0">
    <property type="interactions" value="817"/>
</dbReference>
<dbReference type="SUPFAM" id="SSF52540">
    <property type="entry name" value="P-loop containing nucleoside triphosphate hydrolases"/>
    <property type="match status" value="1"/>
</dbReference>
<reference evidence="9 10" key="1">
    <citation type="journal article" date="2009" name="Science">
        <title>Green evolution and dynamic adaptations revealed by genomes of the marine picoeukaryotes Micromonas.</title>
        <authorList>
            <person name="Worden A.Z."/>
            <person name="Lee J.H."/>
            <person name="Mock T."/>
            <person name="Rouze P."/>
            <person name="Simmons M.P."/>
            <person name="Aerts A.L."/>
            <person name="Allen A.E."/>
            <person name="Cuvelier M.L."/>
            <person name="Derelle E."/>
            <person name="Everett M.V."/>
            <person name="Foulon E."/>
            <person name="Grimwood J."/>
            <person name="Gundlach H."/>
            <person name="Henrissat B."/>
            <person name="Napoli C."/>
            <person name="McDonald S.M."/>
            <person name="Parker M.S."/>
            <person name="Rombauts S."/>
            <person name="Salamov A."/>
            <person name="Von Dassow P."/>
            <person name="Badger J.H."/>
            <person name="Coutinho P.M."/>
            <person name="Demir E."/>
            <person name="Dubchak I."/>
            <person name="Gentemann C."/>
            <person name="Eikrem W."/>
            <person name="Gready J.E."/>
            <person name="John U."/>
            <person name="Lanier W."/>
            <person name="Lindquist E.A."/>
            <person name="Lucas S."/>
            <person name="Mayer K.F."/>
            <person name="Moreau H."/>
            <person name="Not F."/>
            <person name="Otillar R."/>
            <person name="Panaud O."/>
            <person name="Pangilinan J."/>
            <person name="Paulsen I."/>
            <person name="Piegu B."/>
            <person name="Poliakov A."/>
            <person name="Robbens S."/>
            <person name="Schmutz J."/>
            <person name="Toulza E."/>
            <person name="Wyss T."/>
            <person name="Zelensky A."/>
            <person name="Zhou K."/>
            <person name="Armbrust E.V."/>
            <person name="Bhattacharya D."/>
            <person name="Goodenough U.W."/>
            <person name="Van de Peer Y."/>
            <person name="Grigoriev I.V."/>
        </authorList>
    </citation>
    <scope>NUCLEOTIDE SEQUENCE [LARGE SCALE GENOMIC DNA]</scope>
    <source>
        <strain evidence="10">RCC299 / NOUM17</strain>
    </source>
</reference>
<comment type="similarity">
    <text evidence="1">Belongs to the DNA mismatch repair MutS family. MSH3 subfamily.</text>
</comment>
<evidence type="ECO:0000313" key="10">
    <source>
        <dbReference type="Proteomes" id="UP000002009"/>
    </source>
</evidence>
<dbReference type="Pfam" id="PF00488">
    <property type="entry name" value="MutS_V"/>
    <property type="match status" value="1"/>
</dbReference>
<dbReference type="GO" id="GO:0006298">
    <property type="term" value="P:mismatch repair"/>
    <property type="evidence" value="ECO:0007669"/>
    <property type="project" value="InterPro"/>
</dbReference>
<dbReference type="Pfam" id="PF05188">
    <property type="entry name" value="MutS_II"/>
    <property type="match status" value="1"/>
</dbReference>
<keyword evidence="3" id="KW-0227">DNA damage</keyword>
<dbReference type="SUPFAM" id="SSF55271">
    <property type="entry name" value="DNA repair protein MutS, domain I"/>
    <property type="match status" value="1"/>
</dbReference>
<dbReference type="KEGG" id="mis:MICPUN_58155"/>
<dbReference type="Pfam" id="PF01624">
    <property type="entry name" value="MutS_I"/>
    <property type="match status" value="1"/>
</dbReference>
<dbReference type="AlphaFoldDB" id="C1E4U0"/>
<feature type="compositionally biased region" description="Basic and acidic residues" evidence="7">
    <location>
        <begin position="142"/>
        <end position="169"/>
    </location>
</feature>
<dbReference type="InterPro" id="IPR007860">
    <property type="entry name" value="DNA_mmatch_repair_MutS_con_dom"/>
</dbReference>
<evidence type="ECO:0000313" key="9">
    <source>
        <dbReference type="EMBL" id="ACO63177.1"/>
    </source>
</evidence>
<dbReference type="InterPro" id="IPR036678">
    <property type="entry name" value="MutS_con_dom_sf"/>
</dbReference>
<dbReference type="RefSeq" id="XP_002501919.1">
    <property type="nucleotide sequence ID" value="XM_002501873.1"/>
</dbReference>
<name>C1E4U0_MICCC</name>
<dbReference type="GO" id="GO:0005524">
    <property type="term" value="F:ATP binding"/>
    <property type="evidence" value="ECO:0007669"/>
    <property type="project" value="UniProtKB-KW"/>
</dbReference>
<keyword evidence="10" id="KW-1185">Reference proteome</keyword>
<dbReference type="SMART" id="SM00533">
    <property type="entry name" value="MUTSd"/>
    <property type="match status" value="1"/>
</dbReference>
<feature type="region of interest" description="Disordered" evidence="7">
    <location>
        <begin position="142"/>
        <end position="194"/>
    </location>
</feature>
<dbReference type="PROSITE" id="PS00486">
    <property type="entry name" value="DNA_MISMATCH_REPAIR_2"/>
    <property type="match status" value="1"/>
</dbReference>
<dbReference type="SMART" id="SM00534">
    <property type="entry name" value="MUTSac"/>
    <property type="match status" value="1"/>
</dbReference>
<feature type="compositionally biased region" description="Gly residues" evidence="7">
    <location>
        <begin position="7"/>
        <end position="18"/>
    </location>
</feature>
<dbReference type="InterPro" id="IPR007696">
    <property type="entry name" value="DNA_mismatch_repair_MutS_core"/>
</dbReference>